<sequence>MLAQMEQIGGVMDSGRLDEVVLTYLDELMELRLAEAAKEEITLEKLIELARSCLYEIFAVHPIQAPKEEKTPEAELTERLSKICLAETPKK</sequence>
<protein>
    <submittedName>
        <fullName evidence="3">Acyl carrier protein</fullName>
    </submittedName>
</protein>
<evidence type="ECO:0000313" key="1">
    <source>
        <dbReference type="EMBL" id="VDK79909.1"/>
    </source>
</evidence>
<gene>
    <name evidence="1" type="ORF">GPUH_LOCUS9954</name>
</gene>
<evidence type="ECO:0000313" key="3">
    <source>
        <dbReference type="WBParaSite" id="GPUH_0000996401-mRNA-1"/>
    </source>
</evidence>
<evidence type="ECO:0000313" key="2">
    <source>
        <dbReference type="Proteomes" id="UP000271098"/>
    </source>
</evidence>
<reference evidence="1 2" key="2">
    <citation type="submission" date="2018-11" db="EMBL/GenBank/DDBJ databases">
        <authorList>
            <consortium name="Pathogen Informatics"/>
        </authorList>
    </citation>
    <scope>NUCLEOTIDE SEQUENCE [LARGE SCALE GENOMIC DNA]</scope>
</reference>
<dbReference type="EMBL" id="UYRT01035186">
    <property type="protein sequence ID" value="VDK79909.1"/>
    <property type="molecule type" value="Genomic_DNA"/>
</dbReference>
<dbReference type="AlphaFoldDB" id="A0A183DML2"/>
<keyword evidence="2" id="KW-1185">Reference proteome</keyword>
<reference evidence="3" key="1">
    <citation type="submission" date="2016-06" db="UniProtKB">
        <authorList>
            <consortium name="WormBaseParasite"/>
        </authorList>
    </citation>
    <scope>IDENTIFICATION</scope>
</reference>
<accession>A0A183DML2</accession>
<name>A0A183DML2_9BILA</name>
<proteinExistence type="predicted"/>
<dbReference type="WBParaSite" id="GPUH_0000996401-mRNA-1">
    <property type="protein sequence ID" value="GPUH_0000996401-mRNA-1"/>
    <property type="gene ID" value="GPUH_0000996401"/>
</dbReference>
<dbReference type="Proteomes" id="UP000271098">
    <property type="component" value="Unassembled WGS sequence"/>
</dbReference>
<organism evidence="3">
    <name type="scientific">Gongylonema pulchrum</name>
    <dbReference type="NCBI Taxonomy" id="637853"/>
    <lineage>
        <taxon>Eukaryota</taxon>
        <taxon>Metazoa</taxon>
        <taxon>Ecdysozoa</taxon>
        <taxon>Nematoda</taxon>
        <taxon>Chromadorea</taxon>
        <taxon>Rhabditida</taxon>
        <taxon>Spirurina</taxon>
        <taxon>Spiruromorpha</taxon>
        <taxon>Spiruroidea</taxon>
        <taxon>Gongylonematidae</taxon>
        <taxon>Gongylonema</taxon>
    </lineage>
</organism>